<organism evidence="1 2">
    <name type="scientific">Chaenocephalus aceratus</name>
    <name type="common">Blackfin icefish</name>
    <name type="synonym">Chaenichthys aceratus</name>
    <dbReference type="NCBI Taxonomy" id="36190"/>
    <lineage>
        <taxon>Eukaryota</taxon>
        <taxon>Metazoa</taxon>
        <taxon>Chordata</taxon>
        <taxon>Craniata</taxon>
        <taxon>Vertebrata</taxon>
        <taxon>Euteleostomi</taxon>
        <taxon>Actinopterygii</taxon>
        <taxon>Neopterygii</taxon>
        <taxon>Teleostei</taxon>
        <taxon>Neoteleostei</taxon>
        <taxon>Acanthomorphata</taxon>
        <taxon>Eupercaria</taxon>
        <taxon>Perciformes</taxon>
        <taxon>Notothenioidei</taxon>
        <taxon>Channichthyidae</taxon>
        <taxon>Chaenocephalus</taxon>
    </lineage>
</organism>
<accession>A0ACB9VX36</accession>
<dbReference type="Proteomes" id="UP001057452">
    <property type="component" value="Chromosome 15"/>
</dbReference>
<evidence type="ECO:0000313" key="2">
    <source>
        <dbReference type="Proteomes" id="UP001057452"/>
    </source>
</evidence>
<dbReference type="EMBL" id="CM043799">
    <property type="protein sequence ID" value="KAI4804565.1"/>
    <property type="molecule type" value="Genomic_DNA"/>
</dbReference>
<comment type="caution">
    <text evidence="1">The sequence shown here is derived from an EMBL/GenBank/DDBJ whole genome shotgun (WGS) entry which is preliminary data.</text>
</comment>
<sequence length="152" mass="16540">MRQQRRASEGFLLQLAARLHGGHVAQTDMSTQQRQAPLCSLWTPADPLPGSCHSDVFITEWSRQPGLPARGGDNKSNYLPSMVPARLGGGSGTEEDVARREDGGRTGGRGVVRQQQTDGGQDDQPEVLCLFCCDPFRTDTCAWETERALAPC</sequence>
<name>A0ACB9VX36_CHAAC</name>
<reference evidence="1" key="1">
    <citation type="submission" date="2022-05" db="EMBL/GenBank/DDBJ databases">
        <title>Chromosome-level genome of Chaenocephalus aceratus.</title>
        <authorList>
            <person name="Park H."/>
        </authorList>
    </citation>
    <scope>NUCLEOTIDE SEQUENCE</scope>
    <source>
        <strain evidence="1">KU_202001</strain>
    </source>
</reference>
<gene>
    <name evidence="1" type="ORF">KUCAC02_026190</name>
</gene>
<protein>
    <submittedName>
        <fullName evidence="1">Uncharacterized protein</fullName>
    </submittedName>
</protein>
<keyword evidence="2" id="KW-1185">Reference proteome</keyword>
<proteinExistence type="predicted"/>
<evidence type="ECO:0000313" key="1">
    <source>
        <dbReference type="EMBL" id="KAI4804565.1"/>
    </source>
</evidence>